<proteinExistence type="predicted"/>
<reference evidence="4" key="2">
    <citation type="submission" date="2015-01" db="EMBL/GenBank/DDBJ databases">
        <title>Evolutionary Origins and Diversification of the Mycorrhizal Mutualists.</title>
        <authorList>
            <consortium name="DOE Joint Genome Institute"/>
            <consortium name="Mycorrhizal Genomics Consortium"/>
            <person name="Kohler A."/>
            <person name="Kuo A."/>
            <person name="Nagy L.G."/>
            <person name="Floudas D."/>
            <person name="Copeland A."/>
            <person name="Barry K.W."/>
            <person name="Cichocki N."/>
            <person name="Veneault-Fourrey C."/>
            <person name="LaButti K."/>
            <person name="Lindquist E.A."/>
            <person name="Lipzen A."/>
            <person name="Lundell T."/>
            <person name="Morin E."/>
            <person name="Murat C."/>
            <person name="Riley R."/>
            <person name="Ohm R."/>
            <person name="Sun H."/>
            <person name="Tunlid A."/>
            <person name="Henrissat B."/>
            <person name="Grigoriev I.V."/>
            <person name="Hibbett D.S."/>
            <person name="Martin F."/>
        </authorList>
    </citation>
    <scope>NUCLEOTIDE SEQUENCE [LARGE SCALE GENOMIC DNA]</scope>
    <source>
        <strain evidence="4">Ve08.2h10</strain>
    </source>
</reference>
<keyword evidence="1" id="KW-1133">Transmembrane helix</keyword>
<dbReference type="InterPro" id="IPR045340">
    <property type="entry name" value="DUF6533"/>
</dbReference>
<accession>A0A0D0DXB9</accession>
<evidence type="ECO:0000256" key="1">
    <source>
        <dbReference type="SAM" id="Phobius"/>
    </source>
</evidence>
<dbReference type="AlphaFoldDB" id="A0A0D0DXB9"/>
<name>A0A0D0DXB9_9AGAM</name>
<keyword evidence="4" id="KW-1185">Reference proteome</keyword>
<keyword evidence="1" id="KW-0812">Transmembrane</keyword>
<sequence length="209" mass="23850">MVQQIRVCNYVTISALTFILYDIAINMDKEITYIWNYRRNHRNGVRIPNRVKIQRIVIQFLFIFGRYYGLFFLTVVFAGTLSSSLPSRFPQSHVRCTSQQCHRSFHLGSCKIYYYYIILAGAVLYTPACNVVLAMRLEVLYRFHNGGPNPSYRKLLGCLVAGEFLVEFAVCIIMALRTTTEVLSPPSLVPWSGCLLGSNITPSLTLASW</sequence>
<dbReference type="OrthoDB" id="2668493at2759"/>
<evidence type="ECO:0000313" key="3">
    <source>
        <dbReference type="EMBL" id="KIK90914.1"/>
    </source>
</evidence>
<dbReference type="HOGENOM" id="CLU_1315776_0_0_1"/>
<dbReference type="InParanoid" id="A0A0D0DXB9"/>
<dbReference type="EMBL" id="KN825453">
    <property type="protein sequence ID" value="KIK90914.1"/>
    <property type="molecule type" value="Genomic_DNA"/>
</dbReference>
<feature type="transmembrane region" description="Helical" evidence="1">
    <location>
        <begin position="155"/>
        <end position="176"/>
    </location>
</feature>
<feature type="transmembrane region" description="Helical" evidence="1">
    <location>
        <begin position="113"/>
        <end position="134"/>
    </location>
</feature>
<keyword evidence="1" id="KW-0472">Membrane</keyword>
<protein>
    <recommendedName>
        <fullName evidence="2">DUF6533 domain-containing protein</fullName>
    </recommendedName>
</protein>
<feature type="domain" description="DUF6533" evidence="2">
    <location>
        <begin position="10"/>
        <end position="70"/>
    </location>
</feature>
<organism evidence="3 4">
    <name type="scientific">Paxillus rubicundulus Ve08.2h10</name>
    <dbReference type="NCBI Taxonomy" id="930991"/>
    <lineage>
        <taxon>Eukaryota</taxon>
        <taxon>Fungi</taxon>
        <taxon>Dikarya</taxon>
        <taxon>Basidiomycota</taxon>
        <taxon>Agaricomycotina</taxon>
        <taxon>Agaricomycetes</taxon>
        <taxon>Agaricomycetidae</taxon>
        <taxon>Boletales</taxon>
        <taxon>Paxilineae</taxon>
        <taxon>Paxillaceae</taxon>
        <taxon>Paxillus</taxon>
    </lineage>
</organism>
<dbReference type="Proteomes" id="UP000054538">
    <property type="component" value="Unassembled WGS sequence"/>
</dbReference>
<evidence type="ECO:0000259" key="2">
    <source>
        <dbReference type="Pfam" id="PF20151"/>
    </source>
</evidence>
<evidence type="ECO:0000313" key="4">
    <source>
        <dbReference type="Proteomes" id="UP000054538"/>
    </source>
</evidence>
<reference evidence="3 4" key="1">
    <citation type="submission" date="2014-04" db="EMBL/GenBank/DDBJ databases">
        <authorList>
            <consortium name="DOE Joint Genome Institute"/>
            <person name="Kuo A."/>
            <person name="Kohler A."/>
            <person name="Jargeat P."/>
            <person name="Nagy L.G."/>
            <person name="Floudas D."/>
            <person name="Copeland A."/>
            <person name="Barry K.W."/>
            <person name="Cichocki N."/>
            <person name="Veneault-Fourrey C."/>
            <person name="LaButti K."/>
            <person name="Lindquist E.A."/>
            <person name="Lipzen A."/>
            <person name="Lundell T."/>
            <person name="Morin E."/>
            <person name="Murat C."/>
            <person name="Sun H."/>
            <person name="Tunlid A."/>
            <person name="Henrissat B."/>
            <person name="Grigoriev I.V."/>
            <person name="Hibbett D.S."/>
            <person name="Martin F."/>
            <person name="Nordberg H.P."/>
            <person name="Cantor M.N."/>
            <person name="Hua S.X."/>
        </authorList>
    </citation>
    <scope>NUCLEOTIDE SEQUENCE [LARGE SCALE GENOMIC DNA]</scope>
    <source>
        <strain evidence="3 4">Ve08.2h10</strain>
    </source>
</reference>
<dbReference type="Pfam" id="PF20151">
    <property type="entry name" value="DUF6533"/>
    <property type="match status" value="1"/>
</dbReference>
<gene>
    <name evidence="3" type="ORF">PAXRUDRAFT_658178</name>
</gene>
<feature type="transmembrane region" description="Helical" evidence="1">
    <location>
        <begin position="56"/>
        <end position="78"/>
    </location>
</feature>